<dbReference type="Gene3D" id="3.40.50.10860">
    <property type="entry name" value="Leucine Dehydrogenase, chain A, domain 1"/>
    <property type="match status" value="1"/>
</dbReference>
<dbReference type="GO" id="GO:0050661">
    <property type="term" value="F:NADP binding"/>
    <property type="evidence" value="ECO:0007669"/>
    <property type="project" value="TreeGrafter"/>
</dbReference>
<reference evidence="2" key="1">
    <citation type="submission" date="2018-05" db="EMBL/GenBank/DDBJ databases">
        <authorList>
            <person name="Lanie J.A."/>
            <person name="Ng W.-L."/>
            <person name="Kazmierczak K.M."/>
            <person name="Andrzejewski T.M."/>
            <person name="Davidsen T.M."/>
            <person name="Wayne K.J."/>
            <person name="Tettelin H."/>
            <person name="Glass J.I."/>
            <person name="Rusch D."/>
            <person name="Podicherti R."/>
            <person name="Tsui H.-C.T."/>
            <person name="Winkler M.E."/>
        </authorList>
    </citation>
    <scope>NUCLEOTIDE SEQUENCE</scope>
</reference>
<organism evidence="2">
    <name type="scientific">marine metagenome</name>
    <dbReference type="NCBI Taxonomy" id="408172"/>
    <lineage>
        <taxon>unclassified sequences</taxon>
        <taxon>metagenomes</taxon>
        <taxon>ecological metagenomes</taxon>
    </lineage>
</organism>
<accession>A0A381N011</accession>
<dbReference type="PANTHER" id="PTHR21089:SF1">
    <property type="entry name" value="BIFUNCTIONAL 3-DEHYDROQUINATE DEHYDRATASE_SHIKIMATE DEHYDROGENASE, CHLOROPLASTIC"/>
    <property type="match status" value="1"/>
</dbReference>
<dbReference type="PANTHER" id="PTHR21089">
    <property type="entry name" value="SHIKIMATE DEHYDROGENASE"/>
    <property type="match status" value="1"/>
</dbReference>
<dbReference type="SUPFAM" id="SSF53223">
    <property type="entry name" value="Aminoacid dehydrogenase-like, N-terminal domain"/>
    <property type="match status" value="1"/>
</dbReference>
<feature type="domain" description="Shikimate dehydrogenase substrate binding N-terminal" evidence="1">
    <location>
        <begin position="2"/>
        <end position="78"/>
    </location>
</feature>
<evidence type="ECO:0000313" key="2">
    <source>
        <dbReference type="EMBL" id="SUZ47940.1"/>
    </source>
</evidence>
<sequence length="234" mass="26924">MEHSFSKKYFDNKFLNNNIKNASYDNYEINDIQKFKDLIKNNPEIKGLNVTIPYKKKIIPFLNKIDSKAKLIGAVNVVKINDGFLIGYNSDYLGFKQSLESWIPNNNFSALVFGSGGSSRAVIQVLKDMNITYTIVSRSLSNNYKTYKQVMDENLLLTNKLIINTTPLGMFPNLNSCPNISYDNLSDSHYVYDLVYNPEKTLFIKKCQEFGSNTKNGLDMLYRQADISWNLWNK</sequence>
<dbReference type="SUPFAM" id="SSF51735">
    <property type="entry name" value="NAD(P)-binding Rossmann-fold domains"/>
    <property type="match status" value="1"/>
</dbReference>
<dbReference type="GO" id="GO:0019632">
    <property type="term" value="P:shikimate metabolic process"/>
    <property type="evidence" value="ECO:0007669"/>
    <property type="project" value="TreeGrafter"/>
</dbReference>
<protein>
    <recommendedName>
        <fullName evidence="1">Shikimate dehydrogenase substrate binding N-terminal domain-containing protein</fullName>
    </recommendedName>
</protein>
<dbReference type="InterPro" id="IPR036291">
    <property type="entry name" value="NAD(P)-bd_dom_sf"/>
</dbReference>
<dbReference type="Gene3D" id="3.40.50.720">
    <property type="entry name" value="NAD(P)-binding Rossmann-like Domain"/>
    <property type="match status" value="1"/>
</dbReference>
<proteinExistence type="predicted"/>
<dbReference type="AlphaFoldDB" id="A0A381N011"/>
<gene>
    <name evidence="2" type="ORF">METZ01_LOCUS794</name>
</gene>
<dbReference type="GO" id="GO:0004764">
    <property type="term" value="F:shikimate 3-dehydrogenase (NADP+) activity"/>
    <property type="evidence" value="ECO:0007669"/>
    <property type="project" value="InterPro"/>
</dbReference>
<dbReference type="Pfam" id="PF08501">
    <property type="entry name" value="Shikimate_dh_N"/>
    <property type="match status" value="1"/>
</dbReference>
<name>A0A381N011_9ZZZZ</name>
<dbReference type="GO" id="GO:0005829">
    <property type="term" value="C:cytosol"/>
    <property type="evidence" value="ECO:0007669"/>
    <property type="project" value="TreeGrafter"/>
</dbReference>
<dbReference type="InterPro" id="IPR046346">
    <property type="entry name" value="Aminoacid_DH-like_N_sf"/>
</dbReference>
<dbReference type="EMBL" id="UINC01000044">
    <property type="protein sequence ID" value="SUZ47940.1"/>
    <property type="molecule type" value="Genomic_DNA"/>
</dbReference>
<dbReference type="CDD" id="cd01065">
    <property type="entry name" value="NAD_bind_Shikimate_DH"/>
    <property type="match status" value="1"/>
</dbReference>
<dbReference type="GO" id="GO:0009423">
    <property type="term" value="P:chorismate biosynthetic process"/>
    <property type="evidence" value="ECO:0007669"/>
    <property type="project" value="TreeGrafter"/>
</dbReference>
<dbReference type="InterPro" id="IPR022893">
    <property type="entry name" value="Shikimate_DH_fam"/>
</dbReference>
<evidence type="ECO:0000259" key="1">
    <source>
        <dbReference type="Pfam" id="PF08501"/>
    </source>
</evidence>
<dbReference type="InterPro" id="IPR013708">
    <property type="entry name" value="Shikimate_DH-bd_N"/>
</dbReference>